<evidence type="ECO:0000313" key="14">
    <source>
        <dbReference type="Proteomes" id="UP000769528"/>
    </source>
</evidence>
<dbReference type="Gene3D" id="3.40.50.1820">
    <property type="entry name" value="alpha/beta hydrolase"/>
    <property type="match status" value="1"/>
</dbReference>
<comment type="caution">
    <text evidence="13">The sequence shown here is derived from an EMBL/GenBank/DDBJ whole genome shotgun (WGS) entry which is preliminary data.</text>
</comment>
<dbReference type="EMBL" id="JAEUBF010000782">
    <property type="protein sequence ID" value="KAH3675005.1"/>
    <property type="molecule type" value="Genomic_DNA"/>
</dbReference>
<feature type="transmembrane region" description="Helical" evidence="10">
    <location>
        <begin position="778"/>
        <end position="798"/>
    </location>
</feature>
<feature type="transmembrane region" description="Helical" evidence="10">
    <location>
        <begin position="961"/>
        <end position="986"/>
    </location>
</feature>
<keyword evidence="14" id="KW-1185">Reference proteome</keyword>
<evidence type="ECO:0000256" key="6">
    <source>
        <dbReference type="ARBA" id="ARBA00022824"/>
    </source>
</evidence>
<feature type="transmembrane region" description="Helical" evidence="10">
    <location>
        <begin position="921"/>
        <end position="940"/>
    </location>
</feature>
<accession>A0A9P8TDW8</accession>
<evidence type="ECO:0000259" key="12">
    <source>
        <dbReference type="Pfam" id="PF25140"/>
    </source>
</evidence>
<evidence type="ECO:0000259" key="11">
    <source>
        <dbReference type="Pfam" id="PF07819"/>
    </source>
</evidence>
<organism evidence="13 14">
    <name type="scientific">Wickerhamomyces mucosus</name>
    <dbReference type="NCBI Taxonomy" id="1378264"/>
    <lineage>
        <taxon>Eukaryota</taxon>
        <taxon>Fungi</taxon>
        <taxon>Dikarya</taxon>
        <taxon>Ascomycota</taxon>
        <taxon>Saccharomycotina</taxon>
        <taxon>Saccharomycetes</taxon>
        <taxon>Phaffomycetales</taxon>
        <taxon>Wickerhamomycetaceae</taxon>
        <taxon>Wickerhamomyces</taxon>
    </lineage>
</organism>
<evidence type="ECO:0000256" key="8">
    <source>
        <dbReference type="ARBA" id="ARBA00022989"/>
    </source>
</evidence>
<dbReference type="AlphaFoldDB" id="A0A9P8TDW8"/>
<evidence type="ECO:0000256" key="9">
    <source>
        <dbReference type="ARBA" id="ARBA00023136"/>
    </source>
</evidence>
<dbReference type="InterPro" id="IPR039529">
    <property type="entry name" value="PGAP1/BST1"/>
</dbReference>
<feature type="transmembrane region" description="Helical" evidence="10">
    <location>
        <begin position="736"/>
        <end position="757"/>
    </location>
</feature>
<feature type="domain" description="GPI inositol-deacylase PGAP1-like alpha/beta" evidence="11">
    <location>
        <begin position="150"/>
        <end position="384"/>
    </location>
</feature>
<evidence type="ECO:0000313" key="13">
    <source>
        <dbReference type="EMBL" id="KAH3675005.1"/>
    </source>
</evidence>
<feature type="transmembrane region" description="Helical" evidence="10">
    <location>
        <begin position="998"/>
        <end position="1017"/>
    </location>
</feature>
<feature type="transmembrane region" description="Helical" evidence="10">
    <location>
        <begin position="1029"/>
        <end position="1046"/>
    </location>
</feature>
<dbReference type="InterPro" id="IPR056824">
    <property type="entry name" value="PGAP1_TMD"/>
</dbReference>
<evidence type="ECO:0000256" key="1">
    <source>
        <dbReference type="ARBA" id="ARBA00004477"/>
    </source>
</evidence>
<keyword evidence="6 10" id="KW-0256">Endoplasmic reticulum</keyword>
<feature type="transmembrane region" description="Helical" evidence="10">
    <location>
        <begin position="898"/>
        <end position="915"/>
    </location>
</feature>
<keyword evidence="4 10" id="KW-0812">Transmembrane</keyword>
<dbReference type="InterPro" id="IPR029058">
    <property type="entry name" value="AB_hydrolase_fold"/>
</dbReference>
<feature type="transmembrane region" description="Helical" evidence="10">
    <location>
        <begin position="832"/>
        <end position="859"/>
    </location>
</feature>
<name>A0A9P8TDW8_9ASCO</name>
<protein>
    <recommendedName>
        <fullName evidence="10">GPI inositol-deacylase</fullName>
        <ecNumber evidence="10">3.1.-.-</ecNumber>
    </recommendedName>
</protein>
<comment type="subcellular location">
    <subcellularLocation>
        <location evidence="1">Endoplasmic reticulum membrane</location>
        <topology evidence="1">Multi-pass membrane protein</topology>
    </subcellularLocation>
</comment>
<proteinExistence type="inferred from homology"/>
<reference evidence="13" key="1">
    <citation type="journal article" date="2021" name="Open Biol.">
        <title>Shared evolutionary footprints suggest mitochondrial oxidative damage underlies multiple complex I losses in fungi.</title>
        <authorList>
            <person name="Schikora-Tamarit M.A."/>
            <person name="Marcet-Houben M."/>
            <person name="Nosek J."/>
            <person name="Gabaldon T."/>
        </authorList>
    </citation>
    <scope>NUCLEOTIDE SEQUENCE</scope>
    <source>
        <strain evidence="13">CBS6341</strain>
    </source>
</reference>
<keyword evidence="9 10" id="KW-0472">Membrane</keyword>
<dbReference type="GO" id="GO:0006888">
    <property type="term" value="P:endoplasmic reticulum to Golgi vesicle-mediated transport"/>
    <property type="evidence" value="ECO:0007669"/>
    <property type="project" value="TreeGrafter"/>
</dbReference>
<keyword evidence="3 10" id="KW-0813">Transport</keyword>
<dbReference type="PANTHER" id="PTHR15495:SF7">
    <property type="entry name" value="GPI INOSITOL-DEACYLASE"/>
    <property type="match status" value="1"/>
</dbReference>
<evidence type="ECO:0000256" key="3">
    <source>
        <dbReference type="ARBA" id="ARBA00022448"/>
    </source>
</evidence>
<dbReference type="InterPro" id="IPR012908">
    <property type="entry name" value="PGAP1-ab_dom-like"/>
</dbReference>
<evidence type="ECO:0000256" key="4">
    <source>
        <dbReference type="ARBA" id="ARBA00022692"/>
    </source>
</evidence>
<comment type="function">
    <text evidence="10">Involved in inositol deacylation of GPI-anchored proteins which plays important roles in the quality control and ER-associated degradation of GPI-anchored proteins.</text>
</comment>
<evidence type="ECO:0000256" key="2">
    <source>
        <dbReference type="ARBA" id="ARBA00006931"/>
    </source>
</evidence>
<evidence type="ECO:0000256" key="5">
    <source>
        <dbReference type="ARBA" id="ARBA00022801"/>
    </source>
</evidence>
<dbReference type="GO" id="GO:0005789">
    <property type="term" value="C:endoplasmic reticulum membrane"/>
    <property type="evidence" value="ECO:0007669"/>
    <property type="project" value="UniProtKB-SubCell"/>
</dbReference>
<dbReference type="EC" id="3.1.-.-" evidence="10"/>
<dbReference type="Proteomes" id="UP000769528">
    <property type="component" value="Unassembled WGS sequence"/>
</dbReference>
<keyword evidence="8 10" id="KW-1133">Transmembrane helix</keyword>
<evidence type="ECO:0000256" key="10">
    <source>
        <dbReference type="RuleBase" id="RU365011"/>
    </source>
</evidence>
<dbReference type="PANTHER" id="PTHR15495">
    <property type="entry name" value="NEGATIVE REGULATOR OF VESICLE FORMATION-RELATED"/>
    <property type="match status" value="1"/>
</dbReference>
<gene>
    <name evidence="13" type="ORF">WICMUC_002837</name>
</gene>
<keyword evidence="7 10" id="KW-0653">Protein transport</keyword>
<feature type="domain" description="GPI inositol-deacylase transmembrane" evidence="12">
    <location>
        <begin position="739"/>
        <end position="1068"/>
    </location>
</feature>
<dbReference type="SUPFAM" id="SSF53474">
    <property type="entry name" value="alpha/beta-Hydrolases"/>
    <property type="match status" value="1"/>
</dbReference>
<evidence type="ECO:0000256" key="7">
    <source>
        <dbReference type="ARBA" id="ARBA00022927"/>
    </source>
</evidence>
<dbReference type="Pfam" id="PF07819">
    <property type="entry name" value="PGAP1"/>
    <property type="match status" value="1"/>
</dbReference>
<keyword evidence="5 10" id="KW-0378">Hydrolase</keyword>
<dbReference type="GO" id="GO:0050185">
    <property type="term" value="F:phosphatidylinositol deacylase activity"/>
    <property type="evidence" value="ECO:0007669"/>
    <property type="project" value="TreeGrafter"/>
</dbReference>
<dbReference type="GO" id="GO:0015031">
    <property type="term" value="P:protein transport"/>
    <property type="evidence" value="ECO:0007669"/>
    <property type="project" value="UniProtKB-KW"/>
</dbReference>
<feature type="transmembrane region" description="Helical" evidence="10">
    <location>
        <begin position="58"/>
        <end position="77"/>
    </location>
</feature>
<reference evidence="13" key="2">
    <citation type="submission" date="2021-01" db="EMBL/GenBank/DDBJ databases">
        <authorList>
            <person name="Schikora-Tamarit M.A."/>
        </authorList>
    </citation>
    <scope>NUCLEOTIDE SEQUENCE</scope>
    <source>
        <strain evidence="13">CBS6341</strain>
    </source>
</reference>
<dbReference type="OrthoDB" id="348976at2759"/>
<dbReference type="Pfam" id="PF25141">
    <property type="entry name" value="PGAP1_2nd"/>
    <property type="match status" value="1"/>
</dbReference>
<dbReference type="GO" id="GO:0006505">
    <property type="term" value="P:GPI anchor metabolic process"/>
    <property type="evidence" value="ECO:0007669"/>
    <property type="project" value="TreeGrafter"/>
</dbReference>
<dbReference type="Pfam" id="PF25140">
    <property type="entry name" value="PGAP1_TMD"/>
    <property type="match status" value="1"/>
</dbReference>
<comment type="similarity">
    <text evidence="2 10">Belongs to the GPI inositol-deacylase family.</text>
</comment>
<sequence>MLTSRSTSSRNGINNNDILMDEKLSTSSSGSELPSPQSSTISLPIYNKKRKSKRPNPILSVLTLIGLSIILIVFYVSTVKLNGADSSECRSIYMFPSYARVVGFDSSHTKFASKYNLYLYREQGKDPFPYDENDEKEDIEHKNQKLIDSLNGIPVLFIPGNAGSYKQVRSIAAEAANIYFETQSHNDNSKRLDFYAAHFNEDFTAFHGRTMLDQAEYMNDAISFILSLYQNQPIPPTSVILIGHSMGGVVARVILTLPNYVEGSVNTIISLAAPHAAAPATFDGDIMRTYAATDRFWRAGFQNVTSNNTIAKERLQDVSLISITGGLPDTILPADYTTLRGLVPDSNGFTMFTSGIPSVWTPIDHLAIVWCDQLRKVIASTLYQIINPKSNSKTKPLDERMKIFRRNLLSGFEEGASKDYSSSINDTTLRLKLKREQIEKLDGLSSLTFTKTPKEISPRKFKLISLKSVNAPYFTFLSSLSPRQFNPDSKDSSILLCKQYKGFSGRQKNFVDLGLDYDDNEDAEKNDFECVDIFNDAYKVPNTLNPSSTLKDSSFGGSLSPFYAIQIPTEILQNYSYIIYRDSIASNIDDFTKISLISANSNKFRIDATLLKLLTGSTVKLPSEITSGLLNIDITVENAWSSLLSYKLSINYNATSSIFQPFIRQYINDPFETKWHLQLDEPKQISFHGIAPFTPFKSKNNPLHLELWNPKNENSEFEIKLKIDILRSLRLLILRYRLAVASFPIFIIVSTLLLQYNKFCSSGNFPPFKEGLNLLSKYFIQISIGLSLLSIISSNYLIRCLFYYLDPIGTTNPNELNDYHLNIYFLGLEETYLFILGPLFFILSLSFVNLINILILTILESFIIPLKKNLLETINFPHSKLVDSIYNKLNEFNNNFYVTRRFTGSIILSIFVMFYIPYQFAYIVCCLAQIIVTIKSYISIDKISKREKQNSRFENLKNYNFSLLMLMIWLIPVNIPVLIVFFHNVAVRWETPFSSHHNILAILPIILLIGRNVQGIFPLNHQNTSQRRITSIILIYFAIFALIYGIRHLYWLHYLLNFLCAWIFILSFW</sequence>